<feature type="compositionally biased region" description="Basic residues" evidence="1">
    <location>
        <begin position="15"/>
        <end position="24"/>
    </location>
</feature>
<organism evidence="2 3">
    <name type="scientific">Portunus trituberculatus</name>
    <name type="common">Swimming crab</name>
    <name type="synonym">Neptunus trituberculatus</name>
    <dbReference type="NCBI Taxonomy" id="210409"/>
    <lineage>
        <taxon>Eukaryota</taxon>
        <taxon>Metazoa</taxon>
        <taxon>Ecdysozoa</taxon>
        <taxon>Arthropoda</taxon>
        <taxon>Crustacea</taxon>
        <taxon>Multicrustacea</taxon>
        <taxon>Malacostraca</taxon>
        <taxon>Eumalacostraca</taxon>
        <taxon>Eucarida</taxon>
        <taxon>Decapoda</taxon>
        <taxon>Pleocyemata</taxon>
        <taxon>Brachyura</taxon>
        <taxon>Eubrachyura</taxon>
        <taxon>Portunoidea</taxon>
        <taxon>Portunidae</taxon>
        <taxon>Portuninae</taxon>
        <taxon>Portunus</taxon>
    </lineage>
</organism>
<name>A0A5B7GKG5_PORTR</name>
<keyword evidence="3" id="KW-1185">Reference proteome</keyword>
<protein>
    <submittedName>
        <fullName evidence="2">Uncharacterized protein</fullName>
    </submittedName>
</protein>
<reference evidence="2 3" key="1">
    <citation type="submission" date="2019-05" db="EMBL/GenBank/DDBJ databases">
        <title>Another draft genome of Portunus trituberculatus and its Hox gene families provides insights of decapod evolution.</title>
        <authorList>
            <person name="Jeong J.-H."/>
            <person name="Song I."/>
            <person name="Kim S."/>
            <person name="Choi T."/>
            <person name="Kim D."/>
            <person name="Ryu S."/>
            <person name="Kim W."/>
        </authorList>
    </citation>
    <scope>NUCLEOTIDE SEQUENCE [LARGE SCALE GENOMIC DNA]</scope>
    <source>
        <tissue evidence="2">Muscle</tissue>
    </source>
</reference>
<evidence type="ECO:0000313" key="2">
    <source>
        <dbReference type="EMBL" id="MPC59462.1"/>
    </source>
</evidence>
<feature type="region of interest" description="Disordered" evidence="1">
    <location>
        <begin position="1"/>
        <end position="55"/>
    </location>
</feature>
<dbReference type="EMBL" id="VSRR010016583">
    <property type="protein sequence ID" value="MPC59462.1"/>
    <property type="molecule type" value="Genomic_DNA"/>
</dbReference>
<sequence length="136" mass="15675">MINEKYKSNLVLPSKGRHPAKPGRHPSEPPPHALPGGGRRPGPARRRTPLPEAPRWTGTAISQTRLWWWWWCFTPLSQALEAARPRPRCPAHAPLSRRPRWAAQSPGGCGWGWWLVGRGCPPRRWNSLHFYFFLFF</sequence>
<dbReference type="Proteomes" id="UP000324222">
    <property type="component" value="Unassembled WGS sequence"/>
</dbReference>
<evidence type="ECO:0000256" key="1">
    <source>
        <dbReference type="SAM" id="MobiDB-lite"/>
    </source>
</evidence>
<dbReference type="AlphaFoldDB" id="A0A5B7GKG5"/>
<accession>A0A5B7GKG5</accession>
<proteinExistence type="predicted"/>
<comment type="caution">
    <text evidence="2">The sequence shown here is derived from an EMBL/GenBank/DDBJ whole genome shotgun (WGS) entry which is preliminary data.</text>
</comment>
<gene>
    <name evidence="2" type="ORF">E2C01_053480</name>
</gene>
<evidence type="ECO:0000313" key="3">
    <source>
        <dbReference type="Proteomes" id="UP000324222"/>
    </source>
</evidence>